<feature type="compositionally biased region" description="Low complexity" evidence="11">
    <location>
        <begin position="818"/>
        <end position="833"/>
    </location>
</feature>
<feature type="compositionally biased region" description="Basic and acidic residues" evidence="11">
    <location>
        <begin position="764"/>
        <end position="784"/>
    </location>
</feature>
<keyword evidence="5 10" id="KW-0067">ATP-binding</keyword>
<dbReference type="GO" id="GO:0005829">
    <property type="term" value="C:cytosol"/>
    <property type="evidence" value="ECO:0007669"/>
    <property type="project" value="TreeGrafter"/>
</dbReference>
<dbReference type="PROSITE" id="PS51217">
    <property type="entry name" value="UVRD_HELICASE_CTER"/>
    <property type="match status" value="1"/>
</dbReference>
<dbReference type="PROSITE" id="PS51198">
    <property type="entry name" value="UVRD_HELICASE_ATP_BIND"/>
    <property type="match status" value="1"/>
</dbReference>
<feature type="domain" description="UvrD-like helicase ATP-binding" evidence="12">
    <location>
        <begin position="648"/>
        <end position="983"/>
    </location>
</feature>
<feature type="region of interest" description="Disordered" evidence="11">
    <location>
        <begin position="764"/>
        <end position="859"/>
    </location>
</feature>
<feature type="binding site" evidence="10">
    <location>
        <begin position="669"/>
        <end position="676"/>
    </location>
    <ligand>
        <name>ATP</name>
        <dbReference type="ChEBI" id="CHEBI:30616"/>
    </ligand>
</feature>
<dbReference type="GO" id="GO:0005524">
    <property type="term" value="F:ATP binding"/>
    <property type="evidence" value="ECO:0007669"/>
    <property type="project" value="UniProtKB-UniRule"/>
</dbReference>
<dbReference type="CDD" id="cd18807">
    <property type="entry name" value="SF1_C_UvrD"/>
    <property type="match status" value="1"/>
</dbReference>
<dbReference type="Gene3D" id="1.10.486.10">
    <property type="entry name" value="PCRA, domain 4"/>
    <property type="match status" value="2"/>
</dbReference>
<reference evidence="14 15" key="1">
    <citation type="submission" date="2019-06" db="EMBL/GenBank/DDBJ databases">
        <title>Sequencing the genomes of 1000 actinobacteria strains.</title>
        <authorList>
            <person name="Klenk H.-P."/>
        </authorList>
    </citation>
    <scope>NUCLEOTIDE SEQUENCE [LARGE SCALE GENOMIC DNA]</scope>
    <source>
        <strain evidence="14 15">DSM 102200</strain>
    </source>
</reference>
<proteinExistence type="inferred from homology"/>
<comment type="caution">
    <text evidence="14">The sequence shown here is derived from an EMBL/GenBank/DDBJ whole genome shotgun (WGS) entry which is preliminary data.</text>
</comment>
<dbReference type="InterPro" id="IPR027417">
    <property type="entry name" value="P-loop_NTPase"/>
</dbReference>
<dbReference type="GO" id="GO:0016887">
    <property type="term" value="F:ATP hydrolysis activity"/>
    <property type="evidence" value="ECO:0007669"/>
    <property type="project" value="RHEA"/>
</dbReference>
<evidence type="ECO:0000256" key="3">
    <source>
        <dbReference type="ARBA" id="ARBA00022801"/>
    </source>
</evidence>
<dbReference type="InterPro" id="IPR016195">
    <property type="entry name" value="Pol/histidinol_Pase-like"/>
</dbReference>
<dbReference type="EC" id="5.6.2.4" evidence="8"/>
<comment type="similarity">
    <text evidence="1">Belongs to the helicase family. UvrD subfamily.</text>
</comment>
<comment type="catalytic activity">
    <reaction evidence="7">
        <text>Couples ATP hydrolysis with the unwinding of duplex DNA by translocating in the 3'-5' direction.</text>
        <dbReference type="EC" id="5.6.2.4"/>
    </reaction>
</comment>
<feature type="compositionally biased region" description="Polar residues" evidence="11">
    <location>
        <begin position="841"/>
        <end position="854"/>
    </location>
</feature>
<dbReference type="SUPFAM" id="SSF52540">
    <property type="entry name" value="P-loop containing nucleoside triphosphate hydrolases"/>
    <property type="match status" value="1"/>
</dbReference>
<keyword evidence="2 10" id="KW-0547">Nucleotide-binding</keyword>
<dbReference type="Pfam" id="PF13361">
    <property type="entry name" value="UvrD_C"/>
    <property type="match status" value="2"/>
</dbReference>
<dbReference type="EMBL" id="VFOZ01000001">
    <property type="protein sequence ID" value="TQL96877.1"/>
    <property type="molecule type" value="Genomic_DNA"/>
</dbReference>
<dbReference type="PANTHER" id="PTHR11070">
    <property type="entry name" value="UVRD / RECB / PCRA DNA HELICASE FAMILY MEMBER"/>
    <property type="match status" value="1"/>
</dbReference>
<feature type="region of interest" description="Disordered" evidence="11">
    <location>
        <begin position="538"/>
        <end position="645"/>
    </location>
</feature>
<dbReference type="GO" id="GO:0000725">
    <property type="term" value="P:recombinational repair"/>
    <property type="evidence" value="ECO:0007669"/>
    <property type="project" value="TreeGrafter"/>
</dbReference>
<evidence type="ECO:0000256" key="10">
    <source>
        <dbReference type="PROSITE-ProRule" id="PRU00560"/>
    </source>
</evidence>
<dbReference type="Gene3D" id="3.20.20.140">
    <property type="entry name" value="Metal-dependent hydrolases"/>
    <property type="match status" value="1"/>
</dbReference>
<evidence type="ECO:0000256" key="1">
    <source>
        <dbReference type="ARBA" id="ARBA00009922"/>
    </source>
</evidence>
<keyword evidence="3 10" id="KW-0378">Hydrolase</keyword>
<dbReference type="SUPFAM" id="SSF89550">
    <property type="entry name" value="PHP domain-like"/>
    <property type="match status" value="1"/>
</dbReference>
<accession>A0A543CIZ2</accession>
<evidence type="ECO:0000256" key="7">
    <source>
        <dbReference type="ARBA" id="ARBA00034617"/>
    </source>
</evidence>
<dbReference type="PANTHER" id="PTHR11070:SF59">
    <property type="entry name" value="DNA 3'-5' HELICASE"/>
    <property type="match status" value="1"/>
</dbReference>
<evidence type="ECO:0000256" key="2">
    <source>
        <dbReference type="ARBA" id="ARBA00022741"/>
    </source>
</evidence>
<dbReference type="Proteomes" id="UP000316096">
    <property type="component" value="Unassembled WGS sequence"/>
</dbReference>
<gene>
    <name evidence="14" type="ORF">FB559_2430</name>
</gene>
<evidence type="ECO:0000256" key="4">
    <source>
        <dbReference type="ARBA" id="ARBA00022806"/>
    </source>
</evidence>
<dbReference type="CDD" id="cd19067">
    <property type="entry name" value="PfuEndoQ-like"/>
    <property type="match status" value="1"/>
</dbReference>
<dbReference type="GO" id="GO:0033202">
    <property type="term" value="C:DNA helicase complex"/>
    <property type="evidence" value="ECO:0007669"/>
    <property type="project" value="TreeGrafter"/>
</dbReference>
<dbReference type="InterPro" id="IPR014017">
    <property type="entry name" value="DNA_helicase_UvrD-like_C"/>
</dbReference>
<feature type="domain" description="UvrD-like helicase C-terminal" evidence="13">
    <location>
        <begin position="984"/>
        <end position="1271"/>
    </location>
</feature>
<sequence length="1271" mass="134896">MTGSNAAGWVIRETTGDDVTFYADLHIHSKYSRACSKDCDLEHLAWWAGRKGVSVVGTGDFTHPAWMDELRENLVPAEPGLFRLRPELERRVSRTLPPACRQPVRFLLSVEISTIYKKGERTRKVHHLLYAPSFEAAERITAALAKIGNLASDGRPILGLDSRHLLEITLQSDPGSYLIPAHVWTPWFSVLGSKSGFDAVADCYDDLAGHIFAVETGLSSDPLMNWRVPSLDGYRLVSNSDAHSPPALAREASMFSTEMDYYALRAALETGQGYGGSVEFFPEEGKYHLDGHRKCGVRLDPAETKAHGGRCPSCGRPLTVGVLSRVDELAAHPEGRRPEGAANFRNLIPLPEIVSEIRGVGPRSKSVLGHIAELVSSLGPELSILDDVPLDDVRDAGGELLAEALGRLRRGTVIRDAGYDGEYGEIRLFEPGELRREGKRAVGLTGAPDDAGLFDLPGATTRTGARAAGASEGAYGAVEGHAAVTAPVTERDSGGSEAAGYAEPPIEGQQDILEAAEAVEALAAAGADVAGNVGGTPGTGANGAGAEASGTASAGTESAGTRGSRRGNAGNGSHSAGSDHAGTGSAQDGRSAGDGVVSVPGNAGPDGVRSADAGAGGLETGDLGTENRGTENRGTGGPGGAGAGSVLGGLDPDQRAAAAHPGGPLLIIAGPGTGKTRTLTHRIAHLVAERDVEPEHCLAITFTRRAAEEMRERLQALLPGKADRLTVATFHSLGALILREQYELAGLPADFRIADETERLEIAREMTGSDKEAKKLLADFDRPNRPRRGPGLPSTTPKAGENGGAYPAGRSGENDSDGSNGPAGSHGSAGPAGFSDPSELSDPTGSTVSATPAGSANAGDAAVGQYDLEARGSFEKRLRERGLADFTDLLRLPVQLLAQDAALTAHYRERWPWISVDEYQDVDETQYALLRLLADTDGNLTAIGDPDQAIYAFRGADVGFFLRFEDDFSAATTVLLTRNYRSAPAIVRGAAGAIKATSLVPDRVLDPQRSGERLIRVHESVDAQAEAEFVTSTIDRLLGGSSFHSLDSGRADGHHDEHLDFSDIAVLYRSSAQAEPVMDALTRAGMPYQKRSHDRLMKRPGVREVAAELRHHGGPLTVRLKAAVGSLTEIHDETVLRTAAELLTPLAVQCDEDLEAFLGELALGAEVDAFDPRADRIALLTMHASKGLEFPVVFIVGCEDGLLPLRLPDTDEAEERRLFFVGMTRAQSSLYLSGSKRREPSPFLRTIPGKYVTRSEPTTRRRPRDHQLRLL</sequence>
<dbReference type="InterPro" id="IPR014016">
    <property type="entry name" value="UvrD-like_ATP-bd"/>
</dbReference>
<evidence type="ECO:0000313" key="15">
    <source>
        <dbReference type="Proteomes" id="UP000316096"/>
    </source>
</evidence>
<dbReference type="InterPro" id="IPR013986">
    <property type="entry name" value="DExx_box_DNA_helicase_dom_sf"/>
</dbReference>
<evidence type="ECO:0000256" key="9">
    <source>
        <dbReference type="ARBA" id="ARBA00048988"/>
    </source>
</evidence>
<evidence type="ECO:0000256" key="8">
    <source>
        <dbReference type="ARBA" id="ARBA00034808"/>
    </source>
</evidence>
<evidence type="ECO:0000259" key="13">
    <source>
        <dbReference type="PROSITE" id="PS51217"/>
    </source>
</evidence>
<keyword evidence="4 10" id="KW-0347">Helicase</keyword>
<evidence type="ECO:0000313" key="14">
    <source>
        <dbReference type="EMBL" id="TQL96877.1"/>
    </source>
</evidence>
<comment type="catalytic activity">
    <reaction evidence="9">
        <text>ATP + H2O = ADP + phosphate + H(+)</text>
        <dbReference type="Rhea" id="RHEA:13065"/>
        <dbReference type="ChEBI" id="CHEBI:15377"/>
        <dbReference type="ChEBI" id="CHEBI:15378"/>
        <dbReference type="ChEBI" id="CHEBI:30616"/>
        <dbReference type="ChEBI" id="CHEBI:43474"/>
        <dbReference type="ChEBI" id="CHEBI:456216"/>
        <dbReference type="EC" id="5.6.2.4"/>
    </reaction>
</comment>
<evidence type="ECO:0000259" key="12">
    <source>
        <dbReference type="PROSITE" id="PS51198"/>
    </source>
</evidence>
<evidence type="ECO:0000256" key="5">
    <source>
        <dbReference type="ARBA" id="ARBA00022840"/>
    </source>
</evidence>
<dbReference type="InterPro" id="IPR000212">
    <property type="entry name" value="DNA_helicase_UvrD/REP"/>
</dbReference>
<dbReference type="AlphaFoldDB" id="A0A543CIZ2"/>
<evidence type="ECO:0000256" key="6">
    <source>
        <dbReference type="ARBA" id="ARBA00023235"/>
    </source>
</evidence>
<evidence type="ECO:0000256" key="11">
    <source>
        <dbReference type="SAM" id="MobiDB-lite"/>
    </source>
</evidence>
<feature type="compositionally biased region" description="Low complexity" evidence="11">
    <location>
        <begin position="544"/>
        <end position="586"/>
    </location>
</feature>
<feature type="compositionally biased region" description="Gly residues" evidence="11">
    <location>
        <begin position="634"/>
        <end position="645"/>
    </location>
</feature>
<dbReference type="Pfam" id="PF00580">
    <property type="entry name" value="UvrD-helicase"/>
    <property type="match status" value="1"/>
</dbReference>
<organism evidence="14 15">
    <name type="scientific">Actinoallomurus bryophytorum</name>
    <dbReference type="NCBI Taxonomy" id="1490222"/>
    <lineage>
        <taxon>Bacteria</taxon>
        <taxon>Bacillati</taxon>
        <taxon>Actinomycetota</taxon>
        <taxon>Actinomycetes</taxon>
        <taxon>Streptosporangiales</taxon>
        <taxon>Thermomonosporaceae</taxon>
        <taxon>Actinoallomurus</taxon>
    </lineage>
</organism>
<dbReference type="Gene3D" id="3.40.50.300">
    <property type="entry name" value="P-loop containing nucleotide triphosphate hydrolases"/>
    <property type="match status" value="4"/>
</dbReference>
<dbReference type="Gene3D" id="1.10.10.160">
    <property type="match status" value="2"/>
</dbReference>
<keyword evidence="6" id="KW-0413">Isomerase</keyword>
<dbReference type="CDD" id="cd17932">
    <property type="entry name" value="DEXQc_UvrD"/>
    <property type="match status" value="1"/>
</dbReference>
<protein>
    <recommendedName>
        <fullName evidence="8">DNA 3'-5' helicase</fullName>
        <ecNumber evidence="8">5.6.2.4</ecNumber>
    </recommendedName>
</protein>
<dbReference type="GO" id="GO:0043138">
    <property type="term" value="F:3'-5' DNA helicase activity"/>
    <property type="evidence" value="ECO:0007669"/>
    <property type="project" value="UniProtKB-EC"/>
</dbReference>
<dbReference type="GO" id="GO:0003677">
    <property type="term" value="F:DNA binding"/>
    <property type="evidence" value="ECO:0007669"/>
    <property type="project" value="InterPro"/>
</dbReference>
<name>A0A543CIZ2_9ACTN</name>
<keyword evidence="15" id="KW-1185">Reference proteome</keyword>